<sequence>MHLDPAETNRRAYDDARVVALYDLDNPPGEDHAYFRRAAEESGARRIVDLGCGTGSLTVTLTGDDRAVVGIDPAEAMLRVARARPGGDRVEWRRGTAELIEPASADLVIMSGNVAMHLIGQDWHDALHRIAAGLAPGGRLLFETRNPVRRAWEDWQQEPTERTTATGRLVESEATSTPDADGVVVHRWRTEYSDEGVVREGEEHLQFRSVEQVTEDLTAAGLAVDRVWSDWHGRPFDAAEHPLMIIEACPQGA</sequence>
<dbReference type="InterPro" id="IPR041698">
    <property type="entry name" value="Methyltransf_25"/>
</dbReference>
<proteinExistence type="predicted"/>
<dbReference type="CDD" id="cd02440">
    <property type="entry name" value="AdoMet_MTases"/>
    <property type="match status" value="1"/>
</dbReference>
<name>A0AAP3AHA4_MICLU</name>
<gene>
    <name evidence="5" type="ORF">M3A82_007450</name>
</gene>
<evidence type="ECO:0000259" key="4">
    <source>
        <dbReference type="Pfam" id="PF13649"/>
    </source>
</evidence>
<organism evidence="5 6">
    <name type="scientific">Micrococcus luteus</name>
    <name type="common">Micrococcus lysodeikticus</name>
    <dbReference type="NCBI Taxonomy" id="1270"/>
    <lineage>
        <taxon>Bacteria</taxon>
        <taxon>Bacillati</taxon>
        <taxon>Actinomycetota</taxon>
        <taxon>Actinomycetes</taxon>
        <taxon>Micrococcales</taxon>
        <taxon>Micrococcaceae</taxon>
        <taxon>Micrococcus</taxon>
    </lineage>
</organism>
<feature type="region of interest" description="Disordered" evidence="3">
    <location>
        <begin position="156"/>
        <end position="176"/>
    </location>
</feature>
<dbReference type="PANTHER" id="PTHR43861:SF1">
    <property type="entry name" value="TRANS-ACONITATE 2-METHYLTRANSFERASE"/>
    <property type="match status" value="1"/>
</dbReference>
<keyword evidence="2" id="KW-0808">Transferase</keyword>
<dbReference type="GO" id="GO:0008168">
    <property type="term" value="F:methyltransferase activity"/>
    <property type="evidence" value="ECO:0007669"/>
    <property type="project" value="UniProtKB-KW"/>
</dbReference>
<evidence type="ECO:0000256" key="2">
    <source>
        <dbReference type="ARBA" id="ARBA00022679"/>
    </source>
</evidence>
<dbReference type="Gene3D" id="3.40.50.150">
    <property type="entry name" value="Vaccinia Virus protein VP39"/>
    <property type="match status" value="1"/>
</dbReference>
<accession>A0AAP3AHA4</accession>
<dbReference type="InterPro" id="IPR029063">
    <property type="entry name" value="SAM-dependent_MTases_sf"/>
</dbReference>
<dbReference type="PANTHER" id="PTHR43861">
    <property type="entry name" value="TRANS-ACONITATE 2-METHYLTRANSFERASE-RELATED"/>
    <property type="match status" value="1"/>
</dbReference>
<protein>
    <submittedName>
        <fullName evidence="5">Class I SAM-dependent methyltransferase</fullName>
    </submittedName>
</protein>
<dbReference type="EMBL" id="JALXKZ020000015">
    <property type="protein sequence ID" value="MCV7629175.1"/>
    <property type="molecule type" value="Genomic_DNA"/>
</dbReference>
<dbReference type="SUPFAM" id="SSF53335">
    <property type="entry name" value="S-adenosyl-L-methionine-dependent methyltransferases"/>
    <property type="match status" value="1"/>
</dbReference>
<evidence type="ECO:0000256" key="3">
    <source>
        <dbReference type="SAM" id="MobiDB-lite"/>
    </source>
</evidence>
<feature type="domain" description="Methyltransferase" evidence="4">
    <location>
        <begin position="47"/>
        <end position="138"/>
    </location>
</feature>
<evidence type="ECO:0000313" key="5">
    <source>
        <dbReference type="EMBL" id="MCV7629175.1"/>
    </source>
</evidence>
<dbReference type="GO" id="GO:0032259">
    <property type="term" value="P:methylation"/>
    <property type="evidence" value="ECO:0007669"/>
    <property type="project" value="UniProtKB-KW"/>
</dbReference>
<keyword evidence="1 5" id="KW-0489">Methyltransferase</keyword>
<evidence type="ECO:0000256" key="1">
    <source>
        <dbReference type="ARBA" id="ARBA00022603"/>
    </source>
</evidence>
<dbReference type="Proteomes" id="UP001205867">
    <property type="component" value="Unassembled WGS sequence"/>
</dbReference>
<dbReference type="Pfam" id="PF13649">
    <property type="entry name" value="Methyltransf_25"/>
    <property type="match status" value="1"/>
</dbReference>
<comment type="caution">
    <text evidence="5">The sequence shown here is derived from an EMBL/GenBank/DDBJ whole genome shotgun (WGS) entry which is preliminary data.</text>
</comment>
<dbReference type="AlphaFoldDB" id="A0AAP3AHA4"/>
<reference evidence="5" key="1">
    <citation type="submission" date="2023-06" db="EMBL/GenBank/DDBJ databases">
        <title>lsaBGC provides a comprehensive framework for evolutionary analysis of biosynthetic gene clusters within focal taxa.</title>
        <authorList>
            <person name="Salamzade R."/>
            <person name="Sandstrom S."/>
            <person name="Kalan L.R."/>
        </authorList>
    </citation>
    <scope>NUCLEOTIDE SEQUENCE</scope>
    <source>
        <strain evidence="5">P3-SID899</strain>
    </source>
</reference>
<evidence type="ECO:0000313" key="6">
    <source>
        <dbReference type="Proteomes" id="UP001205867"/>
    </source>
</evidence>